<keyword evidence="1" id="KW-0863">Zinc-finger</keyword>
<dbReference type="Pfam" id="PF23330">
    <property type="entry name" value="zf-C2H2_14"/>
    <property type="match status" value="1"/>
</dbReference>
<evidence type="ECO:0000259" key="3">
    <source>
        <dbReference type="PROSITE" id="PS50157"/>
    </source>
</evidence>
<dbReference type="EMBL" id="KB741011">
    <property type="protein sequence ID" value="ENN75559.1"/>
    <property type="molecule type" value="Genomic_DNA"/>
</dbReference>
<dbReference type="PANTHER" id="PTHR15491:SF9">
    <property type="entry name" value="CIP1-INTERACTING ZINC FINGER PROTEIN"/>
    <property type="match status" value="1"/>
</dbReference>
<dbReference type="CDD" id="cd22928">
    <property type="entry name" value="HFD_POLE3_DPB4"/>
    <property type="match status" value="1"/>
</dbReference>
<feature type="region of interest" description="Disordered" evidence="2">
    <location>
        <begin position="566"/>
        <end position="686"/>
    </location>
</feature>
<evidence type="ECO:0000313" key="6">
    <source>
        <dbReference type="Proteomes" id="UP000030742"/>
    </source>
</evidence>
<reference evidence="4 6" key="1">
    <citation type="journal article" date="2013" name="Genome Biol.">
        <title>Draft genome of the mountain pine beetle, Dendroctonus ponderosae Hopkins, a major forest pest.</title>
        <authorList>
            <person name="Keeling C.I."/>
            <person name="Yuen M.M."/>
            <person name="Liao N.Y."/>
            <person name="Docking T.R."/>
            <person name="Chan S.K."/>
            <person name="Taylor G.A."/>
            <person name="Palmquist D.L."/>
            <person name="Jackman S.D."/>
            <person name="Nguyen A."/>
            <person name="Li M."/>
            <person name="Henderson H."/>
            <person name="Janes J.K."/>
            <person name="Zhao Y."/>
            <person name="Pandoh P."/>
            <person name="Moore R."/>
            <person name="Sperling F.A."/>
            <person name="Huber D.P."/>
            <person name="Birol I."/>
            <person name="Jones S.J."/>
            <person name="Bohlmann J."/>
        </authorList>
    </citation>
    <scope>NUCLEOTIDE SEQUENCE</scope>
</reference>
<dbReference type="InterPro" id="IPR009072">
    <property type="entry name" value="Histone-fold"/>
</dbReference>
<feature type="compositionally biased region" description="Basic and acidic residues" evidence="2">
    <location>
        <begin position="281"/>
        <end position="311"/>
    </location>
</feature>
<feature type="region of interest" description="Disordered" evidence="2">
    <location>
        <begin position="96"/>
        <end position="171"/>
    </location>
</feature>
<accession>N6T5U3</accession>
<dbReference type="Pfam" id="PF12874">
    <property type="entry name" value="zf-met"/>
    <property type="match status" value="1"/>
</dbReference>
<keyword evidence="1" id="KW-0862">Zinc</keyword>
<gene>
    <name evidence="5" type="ORF">D910_04845</name>
    <name evidence="4" type="ORF">YQE_07902</name>
</gene>
<feature type="compositionally biased region" description="Acidic residues" evidence="2">
    <location>
        <begin position="112"/>
        <end position="128"/>
    </location>
</feature>
<dbReference type="Proteomes" id="UP000030742">
    <property type="component" value="Unassembled WGS sequence"/>
</dbReference>
<dbReference type="InterPro" id="IPR056345">
    <property type="entry name" value="Znf-C2H2_CIZ1"/>
</dbReference>
<dbReference type="PROSITE" id="PS50157">
    <property type="entry name" value="ZINC_FINGER_C2H2_2"/>
    <property type="match status" value="1"/>
</dbReference>
<evidence type="ECO:0000313" key="5">
    <source>
        <dbReference type="EMBL" id="ERL87453.1"/>
    </source>
</evidence>
<dbReference type="OMA" id="FKNSQMF"/>
<dbReference type="PANTHER" id="PTHR15491">
    <property type="match status" value="1"/>
</dbReference>
<dbReference type="Gene3D" id="1.10.20.10">
    <property type="entry name" value="Histone, subunit A"/>
    <property type="match status" value="1"/>
</dbReference>
<feature type="non-terminal residue" evidence="4">
    <location>
        <position position="1"/>
    </location>
</feature>
<dbReference type="GO" id="GO:0003676">
    <property type="term" value="F:nucleic acid binding"/>
    <property type="evidence" value="ECO:0007669"/>
    <property type="project" value="InterPro"/>
</dbReference>
<sequence>MAEKIEDLNLPSATVARLIKESLPEHVAVGKDARAAISRAASVFVMFLTSRASQEAQHETRKTLLGQDVIKALEELEFDEFIEPLNVVYKDFKEGKSRKSTPRKKAVQNGTEDGDEEHEDEVMDEETGEFGGGQRGGNRGSSFSQQPFQSGGGGVNPWQGGGSNMNQGGILSQLTSNPQLALALTSLLQPQQQPPSLLSLNTSPAFSGNRDYGRFNSGFNRGRDINRRHEPYNKQSRGGGFIGNDRRRRPSPKREIIKKKPAFVKVDKKEESADANDEADEEKKESKRDWKEEKNNVEGKESGDDEEAKKEVLADSKDGKYGGIDKKYLHCWVCNKQMWDGESMSKHVRGRAHHEMLKALEESIHICVNILRENLRLQEERKLIEFNRQSRQRKFNQRREPPLSHCAMCDLKFMGKIISHRRTDGHQRLKRYLHPNCRTCDKEYPSRIEWIEHCLTPEHLRRSNGDEIISGEESGDINMDDVLEESLSMEGEDPIIDIDDSLINMVDRLPAYKKNRPVAVKALQEFTGFKCDLCNRSFAQKSDADAHLTTRRHFYRFVESIKERFDSEEKRKRAEKDAAEKSKPADVETTTGDENGVKVEAEDEEEDGDQEMYDPTETTEDEKVNEEEAEENVETVAVTEDPIEEMVQDEVQPEPEPAEVKAELSPPVTRTTPRKAAGPKSKRGRK</sequence>
<feature type="domain" description="C2H2-type" evidence="3">
    <location>
        <begin position="529"/>
        <end position="553"/>
    </location>
</feature>
<feature type="compositionally biased region" description="Low complexity" evidence="2">
    <location>
        <begin position="140"/>
        <end position="149"/>
    </location>
</feature>
<dbReference type="SMART" id="SM00355">
    <property type="entry name" value="ZnF_C2H2"/>
    <property type="match status" value="3"/>
</dbReference>
<feature type="compositionally biased region" description="Acidic residues" evidence="2">
    <location>
        <begin position="601"/>
        <end position="633"/>
    </location>
</feature>
<dbReference type="SUPFAM" id="SSF47113">
    <property type="entry name" value="Histone-fold"/>
    <property type="match status" value="1"/>
</dbReference>
<dbReference type="PROSITE" id="PS00028">
    <property type="entry name" value="ZINC_FINGER_C2H2_1"/>
    <property type="match status" value="2"/>
</dbReference>
<dbReference type="InterPro" id="IPR036236">
    <property type="entry name" value="Znf_C2H2_sf"/>
</dbReference>
<feature type="compositionally biased region" description="Basic and acidic residues" evidence="2">
    <location>
        <begin position="566"/>
        <end position="586"/>
    </location>
</feature>
<dbReference type="EMBL" id="KB631957">
    <property type="protein sequence ID" value="ERL87453.1"/>
    <property type="molecule type" value="Genomic_DNA"/>
</dbReference>
<dbReference type="GO" id="GO:0005634">
    <property type="term" value="C:nucleus"/>
    <property type="evidence" value="ECO:0007669"/>
    <property type="project" value="TreeGrafter"/>
</dbReference>
<dbReference type="SMART" id="SM00451">
    <property type="entry name" value="ZnF_U1"/>
    <property type="match status" value="2"/>
</dbReference>
<name>N6T5U3_DENPD</name>
<feature type="compositionally biased region" description="Gly residues" evidence="2">
    <location>
        <begin position="150"/>
        <end position="163"/>
    </location>
</feature>
<dbReference type="HOGENOM" id="CLU_025597_0_0_1"/>
<protein>
    <recommendedName>
        <fullName evidence="3">C2H2-type domain-containing protein</fullName>
    </recommendedName>
</protein>
<dbReference type="SUPFAM" id="SSF57667">
    <property type="entry name" value="beta-beta-alpha zinc fingers"/>
    <property type="match status" value="2"/>
</dbReference>
<dbReference type="GO" id="GO:0008270">
    <property type="term" value="F:zinc ion binding"/>
    <property type="evidence" value="ECO:0007669"/>
    <property type="project" value="UniProtKB-KW"/>
</dbReference>
<feature type="compositionally biased region" description="Basic residues" evidence="2">
    <location>
        <begin position="246"/>
        <end position="262"/>
    </location>
</feature>
<evidence type="ECO:0000313" key="4">
    <source>
        <dbReference type="EMBL" id="ENN75559.1"/>
    </source>
</evidence>
<dbReference type="InterPro" id="IPR026811">
    <property type="entry name" value="CIZ1"/>
</dbReference>
<feature type="region of interest" description="Disordered" evidence="2">
    <location>
        <begin position="193"/>
        <end position="311"/>
    </location>
</feature>
<dbReference type="GO" id="GO:0046982">
    <property type="term" value="F:protein heterodimerization activity"/>
    <property type="evidence" value="ECO:0007669"/>
    <property type="project" value="InterPro"/>
</dbReference>
<feature type="compositionally biased region" description="Low complexity" evidence="2">
    <location>
        <begin position="193"/>
        <end position="204"/>
    </location>
</feature>
<dbReference type="InterPro" id="IPR013087">
    <property type="entry name" value="Znf_C2H2_type"/>
</dbReference>
<keyword evidence="1" id="KW-0479">Metal-binding</keyword>
<dbReference type="AlphaFoldDB" id="N6T5U3"/>
<organism evidence="4">
    <name type="scientific">Dendroctonus ponderosae</name>
    <name type="common">Mountain pine beetle</name>
    <dbReference type="NCBI Taxonomy" id="77166"/>
    <lineage>
        <taxon>Eukaryota</taxon>
        <taxon>Metazoa</taxon>
        <taxon>Ecdysozoa</taxon>
        <taxon>Arthropoda</taxon>
        <taxon>Hexapoda</taxon>
        <taxon>Insecta</taxon>
        <taxon>Pterygota</taxon>
        <taxon>Neoptera</taxon>
        <taxon>Endopterygota</taxon>
        <taxon>Coleoptera</taxon>
        <taxon>Polyphaga</taxon>
        <taxon>Cucujiformia</taxon>
        <taxon>Curculionidae</taxon>
        <taxon>Scolytinae</taxon>
        <taxon>Dendroctonus</taxon>
    </lineage>
</organism>
<dbReference type="InterPro" id="IPR003958">
    <property type="entry name" value="CBFA_NFYB_domain"/>
</dbReference>
<dbReference type="OrthoDB" id="6378952at2759"/>
<feature type="compositionally biased region" description="Basic and acidic residues" evidence="2">
    <location>
        <begin position="221"/>
        <end position="232"/>
    </location>
</feature>
<evidence type="ECO:0000256" key="1">
    <source>
        <dbReference type="PROSITE-ProRule" id="PRU00042"/>
    </source>
</evidence>
<dbReference type="STRING" id="77166.N6T5U3"/>
<proteinExistence type="predicted"/>
<evidence type="ECO:0000256" key="2">
    <source>
        <dbReference type="SAM" id="MobiDB-lite"/>
    </source>
</evidence>
<feature type="compositionally biased region" description="Gly residues" evidence="2">
    <location>
        <begin position="129"/>
        <end position="139"/>
    </location>
</feature>
<dbReference type="InterPro" id="IPR003604">
    <property type="entry name" value="Matrin/U1-like-C_Znf_C2H2"/>
</dbReference>
<dbReference type="Pfam" id="PF00808">
    <property type="entry name" value="CBFD_NFYB_HMF"/>
    <property type="match status" value="1"/>
</dbReference>
<feature type="compositionally biased region" description="Acidic residues" evidence="2">
    <location>
        <begin position="641"/>
        <end position="657"/>
    </location>
</feature>